<sequence length="228" mass="25227">MTQSVNHHPSISLLELYCDGSLNAEVALLVATHLDYCPHCQQLRHDIETDLGAQLAASTPASQDLHSADWLEMLNSIVATPQLPRTAASPAQSAEQLIQIGSYQFELPRSLRRVASKRSKWLSMGGIATARLPSGEPHHASLLFIDKHTDVPLHTHQGLEMTLVLAGEMVDENGHYVPGDLIINSPDDTHKPRNISDEPCLCLSVLSAPLQFKEGLTRWLNPLQRFFY</sequence>
<proteinExistence type="predicted"/>
<dbReference type="Gene3D" id="1.10.10.1320">
    <property type="entry name" value="Anti-sigma factor, zinc-finger domain"/>
    <property type="match status" value="1"/>
</dbReference>
<dbReference type="Pfam" id="PF12973">
    <property type="entry name" value="Cupin_7"/>
    <property type="match status" value="1"/>
</dbReference>
<evidence type="ECO:0000259" key="1">
    <source>
        <dbReference type="Pfam" id="PF12973"/>
    </source>
</evidence>
<feature type="domain" description="ChrR-like cupin" evidence="1">
    <location>
        <begin position="119"/>
        <end position="204"/>
    </location>
</feature>
<dbReference type="InterPro" id="IPR041916">
    <property type="entry name" value="Anti_sigma_zinc_sf"/>
</dbReference>
<keyword evidence="3" id="KW-1185">Reference proteome</keyword>
<dbReference type="RefSeq" id="WP_377242293.1">
    <property type="nucleotide sequence ID" value="NZ_JBHLXP010000001.1"/>
</dbReference>
<dbReference type="CDD" id="cd20301">
    <property type="entry name" value="cupin_ChrR"/>
    <property type="match status" value="1"/>
</dbReference>
<dbReference type="InterPro" id="IPR014710">
    <property type="entry name" value="RmlC-like_jellyroll"/>
</dbReference>
<evidence type="ECO:0000313" key="2">
    <source>
        <dbReference type="EMBL" id="MFC0048269.1"/>
    </source>
</evidence>
<dbReference type="Gene3D" id="2.60.120.10">
    <property type="entry name" value="Jelly Rolls"/>
    <property type="match status" value="1"/>
</dbReference>
<dbReference type="Proteomes" id="UP001589813">
    <property type="component" value="Unassembled WGS sequence"/>
</dbReference>
<dbReference type="SUPFAM" id="SSF51182">
    <property type="entry name" value="RmlC-like cupins"/>
    <property type="match status" value="1"/>
</dbReference>
<gene>
    <name evidence="2" type="ORF">ACFFJP_08210</name>
</gene>
<name>A0ABV6BBL6_9GAMM</name>
<dbReference type="NCBIfam" id="TIGR02451">
    <property type="entry name" value="anti_sig_ChrR"/>
    <property type="match status" value="1"/>
</dbReference>
<comment type="caution">
    <text evidence="2">The sequence shown here is derived from an EMBL/GenBank/DDBJ whole genome shotgun (WGS) entry which is preliminary data.</text>
</comment>
<accession>A0ABV6BBL6</accession>
<protein>
    <submittedName>
        <fullName evidence="2">ChrR family anti-sigma-E factor</fullName>
    </submittedName>
</protein>
<organism evidence="2 3">
    <name type="scientific">Rheinheimera tilapiae</name>
    <dbReference type="NCBI Taxonomy" id="875043"/>
    <lineage>
        <taxon>Bacteria</taxon>
        <taxon>Pseudomonadati</taxon>
        <taxon>Pseudomonadota</taxon>
        <taxon>Gammaproteobacteria</taxon>
        <taxon>Chromatiales</taxon>
        <taxon>Chromatiaceae</taxon>
        <taxon>Rheinheimera</taxon>
    </lineage>
</organism>
<reference evidence="2 3" key="1">
    <citation type="submission" date="2024-09" db="EMBL/GenBank/DDBJ databases">
        <authorList>
            <person name="Sun Q."/>
            <person name="Mori K."/>
        </authorList>
    </citation>
    <scope>NUCLEOTIDE SEQUENCE [LARGE SCALE GENOMIC DNA]</scope>
    <source>
        <strain evidence="2 3">KCTC 23315</strain>
    </source>
</reference>
<dbReference type="InterPro" id="IPR012807">
    <property type="entry name" value="Anti-sigma_ChrR"/>
</dbReference>
<evidence type="ECO:0000313" key="3">
    <source>
        <dbReference type="Proteomes" id="UP001589813"/>
    </source>
</evidence>
<dbReference type="EMBL" id="JBHLXP010000001">
    <property type="protein sequence ID" value="MFC0048269.1"/>
    <property type="molecule type" value="Genomic_DNA"/>
</dbReference>
<dbReference type="InterPro" id="IPR025979">
    <property type="entry name" value="ChrR-like_cupin_dom"/>
</dbReference>
<dbReference type="InterPro" id="IPR011051">
    <property type="entry name" value="RmlC_Cupin_sf"/>
</dbReference>